<comment type="caution">
    <text evidence="6">The sequence shown here is derived from an EMBL/GenBank/DDBJ whole genome shotgun (WGS) entry which is preliminary data.</text>
</comment>
<gene>
    <name evidence="6" type="ORF">GCM10023203_49100</name>
</gene>
<accession>A0ABP9EYH5</accession>
<dbReference type="Gene3D" id="1.25.40.10">
    <property type="entry name" value="Tetratricopeptide repeat domain"/>
    <property type="match status" value="1"/>
</dbReference>
<feature type="DNA-binding region" description="OmpR/PhoB-type" evidence="3">
    <location>
        <begin position="1"/>
        <end position="91"/>
    </location>
</feature>
<evidence type="ECO:0000256" key="2">
    <source>
        <dbReference type="ARBA" id="ARBA00023125"/>
    </source>
</evidence>
<dbReference type="InterPro" id="IPR005158">
    <property type="entry name" value="BTAD"/>
</dbReference>
<evidence type="ECO:0000256" key="4">
    <source>
        <dbReference type="SAM" id="MobiDB-lite"/>
    </source>
</evidence>
<organism evidence="6 7">
    <name type="scientific">Actinomycetospora straminea</name>
    <dbReference type="NCBI Taxonomy" id="663607"/>
    <lineage>
        <taxon>Bacteria</taxon>
        <taxon>Bacillati</taxon>
        <taxon>Actinomycetota</taxon>
        <taxon>Actinomycetes</taxon>
        <taxon>Pseudonocardiales</taxon>
        <taxon>Pseudonocardiaceae</taxon>
        <taxon>Actinomycetospora</taxon>
    </lineage>
</organism>
<name>A0ABP9EYH5_9PSEU</name>
<evidence type="ECO:0000313" key="6">
    <source>
        <dbReference type="EMBL" id="GAA4889925.1"/>
    </source>
</evidence>
<dbReference type="Proteomes" id="UP001500457">
    <property type="component" value="Unassembled WGS sequence"/>
</dbReference>
<dbReference type="Pfam" id="PF00486">
    <property type="entry name" value="Trans_reg_C"/>
    <property type="match status" value="1"/>
</dbReference>
<dbReference type="SMART" id="SM00862">
    <property type="entry name" value="Trans_reg_C"/>
    <property type="match status" value="1"/>
</dbReference>
<dbReference type="InterPro" id="IPR036388">
    <property type="entry name" value="WH-like_DNA-bd_sf"/>
</dbReference>
<dbReference type="InterPro" id="IPR001867">
    <property type="entry name" value="OmpR/PhoB-type_DNA-bd"/>
</dbReference>
<dbReference type="InterPro" id="IPR011990">
    <property type="entry name" value="TPR-like_helical_dom_sf"/>
</dbReference>
<reference evidence="7" key="1">
    <citation type="journal article" date="2019" name="Int. J. Syst. Evol. Microbiol.">
        <title>The Global Catalogue of Microorganisms (GCM) 10K type strain sequencing project: providing services to taxonomists for standard genome sequencing and annotation.</title>
        <authorList>
            <consortium name="The Broad Institute Genomics Platform"/>
            <consortium name="The Broad Institute Genome Sequencing Center for Infectious Disease"/>
            <person name="Wu L."/>
            <person name="Ma J."/>
        </authorList>
    </citation>
    <scope>NUCLEOTIDE SEQUENCE [LARGE SCALE GENOMIC DNA]</scope>
    <source>
        <strain evidence="7">JCM 17983</strain>
    </source>
</reference>
<dbReference type="Pfam" id="PF03704">
    <property type="entry name" value="BTAD"/>
    <property type="match status" value="1"/>
</dbReference>
<protein>
    <submittedName>
        <fullName evidence="6">BTAD domain-containing putative transcriptional regulator</fullName>
    </submittedName>
</protein>
<dbReference type="SMART" id="SM01043">
    <property type="entry name" value="BTAD"/>
    <property type="match status" value="1"/>
</dbReference>
<sequence>MEFRVLGPLEVLTDAGPVVPGGPRSRALLTALLLTPGELVPIHRLVEIIWGDAEPTDPDNAVHRVVSRLRRVLGPGAASVVTRPPGYLVAVDRRDVDAEAFAEEVRGAAGRLAADPEGALAALDTALARWRGPAYGEFGDGFARAAAARLEELRIVAREHRVEALLRAGAAATAAATAADLAAQHPLRERPVELAIRALAGDGRVPEALAAYRRHHDLVREELGLDPSPALRDLHARVLRAELPDTALPRATVTVPAPRSAPDASAGGTRAWPGSRLPPRAPTPLRGRDDVLDQLDEVLAARPLVTIVGPGGVGKTRVARELAHRASAAGRAVWWVDLAPVTEDRLVEAVAAATGVELRDEDPAEELVRSLAVYRGVLVLDNAEHLLDALAALVEQVLAGRHGLTVLATSRERLGVDAEAVQALPPLTVPTDADEANPAVRLFLDRLPTTRTDAADPEQIGLVARACRRLDGLPLAIELGAARADTLGLPLLLERLGDRLDLLAGGRRTAERRHRTLRAVVEWSHHLLTAEEAALFARLAVFPGSFGLDQVETVCADDRLPAPAIAPLLARLVEQSLVRRVGDRFGLLETLRLHAVERLEASGERGRWTTRHARDTAQRLETHGAMLWTADEPRAVRALTELLDDLHAAWAHVHRYDRPLAVRMAADVHDFAYGRQRLDLLRWGLVVAEWEGGPSGTGVPGAAPADLARALATAATAAWSSGRRDEAATLAARGIERAGGPSRPAAMQARRVAMHLAMFSGHTAEAAAGYRALAASSRGAGEDARALVFELCAAQALSYDGRTDEAAALVDRLRPAVAATHHPTTLTSAATVEGMVREGTDPGRAMECYAAAVEHGAAAECRLFVTIARSASAALRARTTRSVAALPELAAALDAWSQLNNESMQWWVLAHVVVVLADVGRTREAATLDVLVAEAGDRRPLVGTGDRRLRGEVRPVRSPPAGTPAPAARAAALAEAVALARRALGRH</sequence>
<dbReference type="SMART" id="SM00382">
    <property type="entry name" value="AAA"/>
    <property type="match status" value="1"/>
</dbReference>
<feature type="domain" description="OmpR/PhoB-type" evidence="5">
    <location>
        <begin position="1"/>
        <end position="91"/>
    </location>
</feature>
<dbReference type="InterPro" id="IPR016032">
    <property type="entry name" value="Sig_transdc_resp-reg_C-effctor"/>
</dbReference>
<dbReference type="InterPro" id="IPR003593">
    <property type="entry name" value="AAA+_ATPase"/>
</dbReference>
<feature type="region of interest" description="Disordered" evidence="4">
    <location>
        <begin position="255"/>
        <end position="286"/>
    </location>
</feature>
<dbReference type="SUPFAM" id="SSF48452">
    <property type="entry name" value="TPR-like"/>
    <property type="match status" value="1"/>
</dbReference>
<dbReference type="EMBL" id="BAABHQ010000018">
    <property type="protein sequence ID" value="GAA4889925.1"/>
    <property type="molecule type" value="Genomic_DNA"/>
</dbReference>
<evidence type="ECO:0000259" key="5">
    <source>
        <dbReference type="PROSITE" id="PS51755"/>
    </source>
</evidence>
<dbReference type="PANTHER" id="PTHR47691">
    <property type="entry name" value="REGULATOR-RELATED"/>
    <property type="match status" value="1"/>
</dbReference>
<keyword evidence="7" id="KW-1185">Reference proteome</keyword>
<dbReference type="PRINTS" id="PR00364">
    <property type="entry name" value="DISEASERSIST"/>
</dbReference>
<evidence type="ECO:0000256" key="3">
    <source>
        <dbReference type="PROSITE-ProRule" id="PRU01091"/>
    </source>
</evidence>
<dbReference type="PROSITE" id="PS51755">
    <property type="entry name" value="OMPR_PHOB"/>
    <property type="match status" value="1"/>
</dbReference>
<dbReference type="InterPro" id="IPR027417">
    <property type="entry name" value="P-loop_NTPase"/>
</dbReference>
<dbReference type="PANTHER" id="PTHR47691:SF3">
    <property type="entry name" value="HTH-TYPE TRANSCRIPTIONAL REGULATOR RV0890C-RELATED"/>
    <property type="match status" value="1"/>
</dbReference>
<dbReference type="Gene3D" id="1.10.10.10">
    <property type="entry name" value="Winged helix-like DNA-binding domain superfamily/Winged helix DNA-binding domain"/>
    <property type="match status" value="1"/>
</dbReference>
<comment type="similarity">
    <text evidence="1">Belongs to the AfsR/DnrI/RedD regulatory family.</text>
</comment>
<evidence type="ECO:0000313" key="7">
    <source>
        <dbReference type="Proteomes" id="UP001500457"/>
    </source>
</evidence>
<dbReference type="InterPro" id="IPR041664">
    <property type="entry name" value="AAA_16"/>
</dbReference>
<dbReference type="SUPFAM" id="SSF52540">
    <property type="entry name" value="P-loop containing nucleoside triphosphate hydrolases"/>
    <property type="match status" value="1"/>
</dbReference>
<dbReference type="SUPFAM" id="SSF46894">
    <property type="entry name" value="C-terminal effector domain of the bipartite response regulators"/>
    <property type="match status" value="1"/>
</dbReference>
<dbReference type="Pfam" id="PF13191">
    <property type="entry name" value="AAA_16"/>
    <property type="match status" value="1"/>
</dbReference>
<dbReference type="RefSeq" id="WP_274234318.1">
    <property type="nucleotide sequence ID" value="NZ_BAABHQ010000018.1"/>
</dbReference>
<keyword evidence="2 3" id="KW-0238">DNA-binding</keyword>
<dbReference type="Gene3D" id="3.40.50.300">
    <property type="entry name" value="P-loop containing nucleotide triphosphate hydrolases"/>
    <property type="match status" value="1"/>
</dbReference>
<evidence type="ECO:0000256" key="1">
    <source>
        <dbReference type="ARBA" id="ARBA00005820"/>
    </source>
</evidence>
<proteinExistence type="inferred from homology"/>